<keyword evidence="4 5" id="KW-0694">RNA-binding</keyword>
<evidence type="ECO:0000259" key="7">
    <source>
        <dbReference type="Pfam" id="PF12627"/>
    </source>
</evidence>
<name>A0A0V0QPR1_PSEPJ</name>
<keyword evidence="9" id="KW-1185">Reference proteome</keyword>
<dbReference type="Pfam" id="PF01743">
    <property type="entry name" value="PolyA_pol"/>
    <property type="match status" value="1"/>
</dbReference>
<dbReference type="GO" id="GO:0052927">
    <property type="term" value="F:CC tRNA cytidylyltransferase activity"/>
    <property type="evidence" value="ECO:0007669"/>
    <property type="project" value="TreeGrafter"/>
</dbReference>
<dbReference type="InterPro" id="IPR032828">
    <property type="entry name" value="PolyA_RNA-bd"/>
</dbReference>
<dbReference type="GO" id="GO:0003723">
    <property type="term" value="F:RNA binding"/>
    <property type="evidence" value="ECO:0007669"/>
    <property type="project" value="UniProtKB-KW"/>
</dbReference>
<dbReference type="OrthoDB" id="445712at2759"/>
<evidence type="ECO:0000259" key="6">
    <source>
        <dbReference type="Pfam" id="PF01743"/>
    </source>
</evidence>
<dbReference type="InterPro" id="IPR043519">
    <property type="entry name" value="NT_sf"/>
</dbReference>
<dbReference type="InParanoid" id="A0A0V0QPR1"/>
<dbReference type="AlphaFoldDB" id="A0A0V0QPR1"/>
<dbReference type="InterPro" id="IPR002646">
    <property type="entry name" value="PolA_pol_head_dom"/>
</dbReference>
<dbReference type="PANTHER" id="PTHR13734:SF5">
    <property type="entry name" value="CCA TRNA NUCLEOTIDYLTRANSFERASE, MITOCHONDRIAL"/>
    <property type="match status" value="1"/>
</dbReference>
<feature type="domain" description="tRNA nucleotidyltransferase/poly(A) polymerase RNA and SrmB- binding" evidence="7">
    <location>
        <begin position="214"/>
        <end position="274"/>
    </location>
</feature>
<sequence length="399" mass="46587">MEQNTDLSINKKQKSYKLYENIEFTQKESELFDYLINFIKEKKLDLVLRCVGGFVRDKLLQLESEDIDIALDKMTGEQFVLMLKQNFEEKGEHLHNIHIIKSNPEKSKHLETATCNIFGFEVDFVNLRGEEYAQNSRIPTQTTFGSPYEDALRRDLTINALFYNINEEKLEDFTERGLTDLKNGVCMTPMDPLKTFIDDPLRIIRTIRFMSRYNFTIDKTVFETMKLEQVRNALKLKVSPERIGKEITKLLKGNNPYMAIQAIKDSDLWEILAPINEKCEELINDQNASKSCLELSEKLTDSIKQNFDQCIVYSKDMEDNFSNEDYPIVFYLSAIVYPFQPYSFPRNKKGKPELVVHDILVDQHRCSYQINEMAELFEISQLDTDQDNSISDKIFIKTG</sequence>
<comment type="caution">
    <text evidence="8">The sequence shown here is derived from an EMBL/GenBank/DDBJ whole genome shotgun (WGS) entry which is preliminary data.</text>
</comment>
<dbReference type="FunFam" id="3.30.460.10:FF:000019">
    <property type="entry name" value="tRNA nucleotidyltransferase cca2"/>
    <property type="match status" value="1"/>
</dbReference>
<dbReference type="Gene3D" id="1.10.3090.10">
    <property type="entry name" value="cca-adding enzyme, domain 2"/>
    <property type="match status" value="1"/>
</dbReference>
<dbReference type="CDD" id="cd05398">
    <property type="entry name" value="NT_ClassII-CCAase"/>
    <property type="match status" value="1"/>
</dbReference>
<keyword evidence="2 5" id="KW-0808">Transferase</keyword>
<dbReference type="PANTHER" id="PTHR13734">
    <property type="entry name" value="TRNA-NUCLEOTIDYLTRANSFERASE"/>
    <property type="match status" value="1"/>
</dbReference>
<dbReference type="Proteomes" id="UP000054937">
    <property type="component" value="Unassembled WGS sequence"/>
</dbReference>
<dbReference type="Pfam" id="PF12627">
    <property type="entry name" value="PolyA_pol_RNAbd"/>
    <property type="match status" value="1"/>
</dbReference>
<evidence type="ECO:0000256" key="5">
    <source>
        <dbReference type="RuleBase" id="RU003953"/>
    </source>
</evidence>
<evidence type="ECO:0000256" key="1">
    <source>
        <dbReference type="ARBA" id="ARBA00007265"/>
    </source>
</evidence>
<feature type="domain" description="Poly A polymerase head" evidence="6">
    <location>
        <begin position="49"/>
        <end position="185"/>
    </location>
</feature>
<organism evidence="8 9">
    <name type="scientific">Pseudocohnilembus persalinus</name>
    <name type="common">Ciliate</name>
    <dbReference type="NCBI Taxonomy" id="266149"/>
    <lineage>
        <taxon>Eukaryota</taxon>
        <taxon>Sar</taxon>
        <taxon>Alveolata</taxon>
        <taxon>Ciliophora</taxon>
        <taxon>Intramacronucleata</taxon>
        <taxon>Oligohymenophorea</taxon>
        <taxon>Scuticociliatia</taxon>
        <taxon>Philasterida</taxon>
        <taxon>Pseudocohnilembidae</taxon>
        <taxon>Pseudocohnilembus</taxon>
    </lineage>
</organism>
<proteinExistence type="inferred from homology"/>
<dbReference type="Gene3D" id="3.30.460.10">
    <property type="entry name" value="Beta Polymerase, domain 2"/>
    <property type="match status" value="1"/>
</dbReference>
<evidence type="ECO:0000256" key="2">
    <source>
        <dbReference type="ARBA" id="ARBA00022679"/>
    </source>
</evidence>
<evidence type="ECO:0000313" key="8">
    <source>
        <dbReference type="EMBL" id="KRX04267.1"/>
    </source>
</evidence>
<protein>
    <recommendedName>
        <fullName evidence="10">Poly A polymerase, head domain</fullName>
    </recommendedName>
</protein>
<gene>
    <name evidence="8" type="ORF">PPERSA_11391</name>
</gene>
<evidence type="ECO:0000256" key="3">
    <source>
        <dbReference type="ARBA" id="ARBA00022741"/>
    </source>
</evidence>
<evidence type="ECO:0008006" key="10">
    <source>
        <dbReference type="Google" id="ProtNLM"/>
    </source>
</evidence>
<dbReference type="SUPFAM" id="SSF81891">
    <property type="entry name" value="Poly A polymerase C-terminal region-like"/>
    <property type="match status" value="1"/>
</dbReference>
<dbReference type="EMBL" id="LDAU01000120">
    <property type="protein sequence ID" value="KRX04267.1"/>
    <property type="molecule type" value="Genomic_DNA"/>
</dbReference>
<reference evidence="8 9" key="1">
    <citation type="journal article" date="2015" name="Sci. Rep.">
        <title>Genome of the facultative scuticociliatosis pathogen Pseudocohnilembus persalinus provides insight into its virulence through horizontal gene transfer.</title>
        <authorList>
            <person name="Xiong J."/>
            <person name="Wang G."/>
            <person name="Cheng J."/>
            <person name="Tian M."/>
            <person name="Pan X."/>
            <person name="Warren A."/>
            <person name="Jiang C."/>
            <person name="Yuan D."/>
            <person name="Miao W."/>
        </authorList>
    </citation>
    <scope>NUCLEOTIDE SEQUENCE [LARGE SCALE GENOMIC DNA]</scope>
    <source>
        <strain evidence="8">36N120E</strain>
    </source>
</reference>
<evidence type="ECO:0000313" key="9">
    <source>
        <dbReference type="Proteomes" id="UP000054937"/>
    </source>
</evidence>
<accession>A0A0V0QPR1</accession>
<dbReference type="GO" id="GO:0005739">
    <property type="term" value="C:mitochondrion"/>
    <property type="evidence" value="ECO:0007669"/>
    <property type="project" value="UniProtKB-ARBA"/>
</dbReference>
<dbReference type="GO" id="GO:0000166">
    <property type="term" value="F:nucleotide binding"/>
    <property type="evidence" value="ECO:0007669"/>
    <property type="project" value="UniProtKB-KW"/>
</dbReference>
<dbReference type="GO" id="GO:0052929">
    <property type="term" value="F:ATP:3'-cytidine-cytidine-tRNA adenylyltransferase activity"/>
    <property type="evidence" value="ECO:0007669"/>
    <property type="project" value="TreeGrafter"/>
</dbReference>
<comment type="similarity">
    <text evidence="1 5">Belongs to the tRNA nucleotidyltransferase/poly(A) polymerase family.</text>
</comment>
<dbReference type="SUPFAM" id="SSF81301">
    <property type="entry name" value="Nucleotidyltransferase"/>
    <property type="match status" value="1"/>
</dbReference>
<dbReference type="GO" id="GO:0001680">
    <property type="term" value="P:tRNA 3'-terminal CCA addition"/>
    <property type="evidence" value="ECO:0007669"/>
    <property type="project" value="TreeGrafter"/>
</dbReference>
<keyword evidence="3" id="KW-0547">Nucleotide-binding</keyword>
<evidence type="ECO:0000256" key="4">
    <source>
        <dbReference type="ARBA" id="ARBA00022884"/>
    </source>
</evidence>